<dbReference type="RefSeq" id="WP_345383778.1">
    <property type="nucleotide sequence ID" value="NZ_BAABIC010000025.1"/>
</dbReference>
<reference evidence="4" key="1">
    <citation type="journal article" date="2019" name="Int. J. Syst. Evol. Microbiol.">
        <title>The Global Catalogue of Microorganisms (GCM) 10K type strain sequencing project: providing services to taxonomists for standard genome sequencing and annotation.</title>
        <authorList>
            <consortium name="The Broad Institute Genomics Platform"/>
            <consortium name="The Broad Institute Genome Sequencing Center for Infectious Disease"/>
            <person name="Wu L."/>
            <person name="Ma J."/>
        </authorList>
    </citation>
    <scope>NUCLEOTIDE SEQUENCE [LARGE SCALE GENOMIC DNA]</scope>
    <source>
        <strain evidence="4">JCM 18055</strain>
    </source>
</reference>
<comment type="similarity">
    <text evidence="1">Belongs to the short-chain dehydrogenases/reductases (SDR) family.</text>
</comment>
<accession>A0ABP8XHU2</accession>
<name>A0ABP8XHU2_9PSEU</name>
<proteinExistence type="inferred from homology"/>
<dbReference type="Pfam" id="PF13561">
    <property type="entry name" value="adh_short_C2"/>
    <property type="match status" value="1"/>
</dbReference>
<evidence type="ECO:0000313" key="4">
    <source>
        <dbReference type="Proteomes" id="UP001500325"/>
    </source>
</evidence>
<dbReference type="InterPro" id="IPR002347">
    <property type="entry name" value="SDR_fam"/>
</dbReference>
<dbReference type="Proteomes" id="UP001500325">
    <property type="component" value="Unassembled WGS sequence"/>
</dbReference>
<dbReference type="PANTHER" id="PTHR24321">
    <property type="entry name" value="DEHYDROGENASES, SHORT CHAIN"/>
    <property type="match status" value="1"/>
</dbReference>
<dbReference type="PRINTS" id="PR00081">
    <property type="entry name" value="GDHRDH"/>
</dbReference>
<protein>
    <submittedName>
        <fullName evidence="3">SDR family oxidoreductase</fullName>
    </submittedName>
</protein>
<dbReference type="EMBL" id="BAABIC010000025">
    <property type="protein sequence ID" value="GAA4707818.1"/>
    <property type="molecule type" value="Genomic_DNA"/>
</dbReference>
<dbReference type="InterPro" id="IPR036291">
    <property type="entry name" value="NAD(P)-bd_dom_sf"/>
</dbReference>
<dbReference type="PROSITE" id="PS00061">
    <property type="entry name" value="ADH_SHORT"/>
    <property type="match status" value="1"/>
</dbReference>
<gene>
    <name evidence="3" type="ORF">GCM10023215_56120</name>
</gene>
<dbReference type="PRINTS" id="PR00080">
    <property type="entry name" value="SDRFAMILY"/>
</dbReference>
<evidence type="ECO:0000256" key="1">
    <source>
        <dbReference type="ARBA" id="ARBA00006484"/>
    </source>
</evidence>
<evidence type="ECO:0000313" key="3">
    <source>
        <dbReference type="EMBL" id="GAA4707818.1"/>
    </source>
</evidence>
<keyword evidence="4" id="KW-1185">Reference proteome</keyword>
<dbReference type="SUPFAM" id="SSF51735">
    <property type="entry name" value="NAD(P)-binding Rossmann-fold domains"/>
    <property type="match status" value="1"/>
</dbReference>
<dbReference type="PANTHER" id="PTHR24321:SF8">
    <property type="entry name" value="ESTRADIOL 17-BETA-DEHYDROGENASE 8-RELATED"/>
    <property type="match status" value="1"/>
</dbReference>
<evidence type="ECO:0000256" key="2">
    <source>
        <dbReference type="ARBA" id="ARBA00023002"/>
    </source>
</evidence>
<organism evidence="3 4">
    <name type="scientific">Pseudonocardia yuanmonensis</name>
    <dbReference type="NCBI Taxonomy" id="1095914"/>
    <lineage>
        <taxon>Bacteria</taxon>
        <taxon>Bacillati</taxon>
        <taxon>Actinomycetota</taxon>
        <taxon>Actinomycetes</taxon>
        <taxon>Pseudonocardiales</taxon>
        <taxon>Pseudonocardiaceae</taxon>
        <taxon>Pseudonocardia</taxon>
    </lineage>
</organism>
<dbReference type="InterPro" id="IPR020904">
    <property type="entry name" value="Sc_DH/Rdtase_CS"/>
</dbReference>
<dbReference type="Gene3D" id="3.40.50.720">
    <property type="entry name" value="NAD(P)-binding Rossmann-like Domain"/>
    <property type="match status" value="1"/>
</dbReference>
<comment type="caution">
    <text evidence="3">The sequence shown here is derived from an EMBL/GenBank/DDBJ whole genome shotgun (WGS) entry which is preliminary data.</text>
</comment>
<sequence length="251" mass="25543">MSGEFERGGFEGRVAFVTGAAGGIGRASALAFAARGASVVVCDLVDPSDTVAEVEAQGVKALPVQLDVADGSAVRDAVDGAVRAFGRLDFAHNNAGTFAVAPLAELPDEDWTRVIGVNLSGVFFGMKYQIPHLLETGGAIVNTASIWSEQGAALQSAYVASKHAVAGLTRTAAIDYGARGIRVNAVAPGPIRTAMTAAVPDEAMAPVIGRTTLGRYGESPEVAEAVAWLCSPAAAYVNGVVLPVDGGYLAA</sequence>
<dbReference type="CDD" id="cd05233">
    <property type="entry name" value="SDR_c"/>
    <property type="match status" value="1"/>
</dbReference>
<keyword evidence="2" id="KW-0560">Oxidoreductase</keyword>